<dbReference type="EMBL" id="GISG01261950">
    <property type="protein sequence ID" value="MBA4674227.1"/>
    <property type="molecule type" value="Transcribed_RNA"/>
</dbReference>
<evidence type="ECO:0000313" key="1">
    <source>
        <dbReference type="EMBL" id="MBA4674227.1"/>
    </source>
</evidence>
<reference evidence="1" key="1">
    <citation type="journal article" date="2013" name="J. Plant Res.">
        <title>Effect of fungi and light on seed germination of three Opuntia species from semiarid lands of central Mexico.</title>
        <authorList>
            <person name="Delgado-Sanchez P."/>
            <person name="Jimenez-Bremont J.F."/>
            <person name="Guerrero-Gonzalez Mde L."/>
            <person name="Flores J."/>
        </authorList>
    </citation>
    <scope>NUCLEOTIDE SEQUENCE</scope>
    <source>
        <tissue evidence="1">Cladode</tissue>
    </source>
</reference>
<proteinExistence type="predicted"/>
<dbReference type="AlphaFoldDB" id="A0A7C9EXJ1"/>
<sequence length="128" mass="14108">MGSPVSTQLILPSPYAFSLLSPPRLSNPRFLQYPIHHQIPTFNCNTPPKMTFTSTRVPPNRCFSGTNPNFGRSLIVKSQLKFNSPLISSDDHWGIWTSLFGIGAFGLCGNGDWDSGCISDSTYAIPWS</sequence>
<accession>A0A7C9EXJ1</accession>
<name>A0A7C9EXJ1_OPUST</name>
<protein>
    <submittedName>
        <fullName evidence="1">Uncharacterized protein</fullName>
    </submittedName>
</protein>
<organism evidence="1">
    <name type="scientific">Opuntia streptacantha</name>
    <name type="common">Prickly pear cactus</name>
    <name type="synonym">Opuntia cardona</name>
    <dbReference type="NCBI Taxonomy" id="393608"/>
    <lineage>
        <taxon>Eukaryota</taxon>
        <taxon>Viridiplantae</taxon>
        <taxon>Streptophyta</taxon>
        <taxon>Embryophyta</taxon>
        <taxon>Tracheophyta</taxon>
        <taxon>Spermatophyta</taxon>
        <taxon>Magnoliopsida</taxon>
        <taxon>eudicotyledons</taxon>
        <taxon>Gunneridae</taxon>
        <taxon>Pentapetalae</taxon>
        <taxon>Caryophyllales</taxon>
        <taxon>Cactineae</taxon>
        <taxon>Cactaceae</taxon>
        <taxon>Opuntioideae</taxon>
        <taxon>Opuntia</taxon>
    </lineage>
</organism>
<reference evidence="1" key="2">
    <citation type="submission" date="2020-07" db="EMBL/GenBank/DDBJ databases">
        <authorList>
            <person name="Vera ALvarez R."/>
            <person name="Arias-Moreno D.M."/>
            <person name="Jimenez-Jacinto V."/>
            <person name="Jimenez-Bremont J.F."/>
            <person name="Swaminathan K."/>
            <person name="Moose S.P."/>
            <person name="Guerrero-Gonzalez M.L."/>
            <person name="Marino-Ramirez L."/>
            <person name="Landsman D."/>
            <person name="Rodriguez-Kessler M."/>
            <person name="Delgado-Sanchez P."/>
        </authorList>
    </citation>
    <scope>NUCLEOTIDE SEQUENCE</scope>
    <source>
        <tissue evidence="1">Cladode</tissue>
    </source>
</reference>